<feature type="compositionally biased region" description="Polar residues" evidence="1">
    <location>
        <begin position="432"/>
        <end position="449"/>
    </location>
</feature>
<dbReference type="OrthoDB" id="3262497at2759"/>
<feature type="region of interest" description="Disordered" evidence="1">
    <location>
        <begin position="682"/>
        <end position="766"/>
    </location>
</feature>
<evidence type="ECO:0000313" key="3">
    <source>
        <dbReference type="Proteomes" id="UP000217199"/>
    </source>
</evidence>
<feature type="compositionally biased region" description="Polar residues" evidence="1">
    <location>
        <begin position="92"/>
        <end position="106"/>
    </location>
</feature>
<feature type="compositionally biased region" description="Basic and acidic residues" evidence="1">
    <location>
        <begin position="219"/>
        <end position="230"/>
    </location>
</feature>
<protein>
    <submittedName>
        <fullName evidence="2">MFS general substrate transporter</fullName>
    </submittedName>
</protein>
<evidence type="ECO:0000256" key="1">
    <source>
        <dbReference type="SAM" id="MobiDB-lite"/>
    </source>
</evidence>
<sequence length="1083" mass="114753">MDDVWGNAWSQPDNEEDLAHSVHPTKHSTTQSWTLPEVAAEETDVGTPSWGSGGVNWAEPIGQTSLWASSTTDGITLETGGWATDPGFKLDSGSTYAEVESTQSPTSSVNEIKEEREESEEKSEPEGYSRSSTPTSTGTVTIPVMDVKTPSASEFSTNDDPSVSDNAEAQDPFGSFETGFSAAPTSSFDDDGTNAWVSAVPELDGSTVEADAWEPNWDTTHEADENEETPKDEWVIAKEEKARRDRMVPPQLMKSIIEELDKLSSDIWPDKDCPKYEKYGNWRGGMGNVEGLEELVRKTIPETPFQPPLSFSGSNIAKSMAKSLKLTKNLPIVRNSPMSHLFLAKNLAAWELSIKNTVVTSKDDIPPGWRTIEPIAEEQTSKVAAVEKKSGGFLSFLGRRSTGTPPQPSTPVRSETRRSSLSSNSKEASPVVANNTTGPDTTISHLPGTSANQIANSSSISSLSSVLPPSPSNSTFSAKSSSISSFSGTAQTNSQERPTTETAPSVVSRFFNRFSRTKSESSSSPRNSIALSTDEIDFLSDIVPSHSDDADHDAQLDALTALVSSPPVATKLPPPLAPPPLVPPPRPSSTNRMSAIQPQRSLSPTSISVSSSSTGQTRTALPIMSSMLSKESSVLPPPLPPPLMPSVLTSPKPSTPSPEVGNNVEHITRPLSSASNIVSPGFSGASRVPESLSGDARSLGSPQLTNTSPLSPLSVQVSNVTTEASLTTTPSDSSKPIPSFSQLTNDFSLSPTGSIPPPPIEKSPNRIYAHTKGTSKSFIDDEFSDFQCQDSFSSPDGAFAQDFLQTTSSSANTNFDDLTNKNTFTQSSPQNVDSFGDFGDFMSTPPTTSASPNPLQRVPSPMSPPPIGVLPPLPQKQVPVPIKTGKNEHIRKPSSADHEATAQLVQRAAAHQGRWPAPLTPVPEPLSPPPPLPPSTNTKSGVKKSLFELDDDEPLANGLTSTQIKAPVPKQSITLKPIAQLNSSTVSAVMSDSNSANRSPPLARLKLAPPPGSRPGSRVGTQPEPESVAPLLDFGGNDSASLLENQPSAPVKTVQPNPGPVAGAVLSKSGGLSAQDLSFFEGL</sequence>
<accession>A0A286UJJ6</accession>
<reference evidence="2 3" key="1">
    <citation type="journal article" date="2017" name="Mol. Ecol.">
        <title>Comparative and population genomic landscape of Phellinus noxius: A hypervariable fungus causing root rot in trees.</title>
        <authorList>
            <person name="Chung C.L."/>
            <person name="Lee T.J."/>
            <person name="Akiba M."/>
            <person name="Lee H.H."/>
            <person name="Kuo T.H."/>
            <person name="Liu D."/>
            <person name="Ke H.M."/>
            <person name="Yokoi T."/>
            <person name="Roa M.B."/>
            <person name="Lu M.J."/>
            <person name="Chang Y.Y."/>
            <person name="Ann P.J."/>
            <person name="Tsai J.N."/>
            <person name="Chen C.Y."/>
            <person name="Tzean S.S."/>
            <person name="Ota Y."/>
            <person name="Hattori T."/>
            <person name="Sahashi N."/>
            <person name="Liou R.F."/>
            <person name="Kikuchi T."/>
            <person name="Tsai I.J."/>
        </authorList>
    </citation>
    <scope>NUCLEOTIDE SEQUENCE [LARGE SCALE GENOMIC DNA]</scope>
    <source>
        <strain evidence="2 3">FFPRI411160</strain>
    </source>
</reference>
<feature type="compositionally biased region" description="Polar residues" evidence="1">
    <location>
        <begin position="986"/>
        <end position="998"/>
    </location>
</feature>
<feature type="compositionally biased region" description="Low complexity" evidence="1">
    <location>
        <begin position="450"/>
        <end position="487"/>
    </location>
</feature>
<feature type="compositionally biased region" description="Polar residues" evidence="1">
    <location>
        <begin position="1038"/>
        <end position="1048"/>
    </location>
</feature>
<feature type="compositionally biased region" description="Low complexity" evidence="1">
    <location>
        <begin position="419"/>
        <end position="429"/>
    </location>
</feature>
<proteinExistence type="predicted"/>
<evidence type="ECO:0000313" key="2">
    <source>
        <dbReference type="EMBL" id="PAV19644.1"/>
    </source>
</evidence>
<feature type="compositionally biased region" description="Pro residues" evidence="1">
    <location>
        <begin position="918"/>
        <end position="934"/>
    </location>
</feature>
<feature type="compositionally biased region" description="Polar residues" evidence="1">
    <location>
        <begin position="591"/>
        <end position="600"/>
    </location>
</feature>
<dbReference type="EMBL" id="NBII01000004">
    <property type="protein sequence ID" value="PAV19644.1"/>
    <property type="molecule type" value="Genomic_DNA"/>
</dbReference>
<feature type="region of interest" description="Disordered" evidence="1">
    <location>
        <begin position="1"/>
        <end position="31"/>
    </location>
</feature>
<feature type="region of interest" description="Disordered" evidence="1">
    <location>
        <begin position="77"/>
        <end position="230"/>
    </location>
</feature>
<dbReference type="Proteomes" id="UP000217199">
    <property type="component" value="Unassembled WGS sequence"/>
</dbReference>
<feature type="region of interest" description="Disordered" evidence="1">
    <location>
        <begin position="570"/>
        <end position="663"/>
    </location>
</feature>
<dbReference type="InParanoid" id="A0A286UJJ6"/>
<feature type="compositionally biased region" description="Low complexity" evidence="1">
    <location>
        <begin position="601"/>
        <end position="619"/>
    </location>
</feature>
<feature type="region of interest" description="Disordered" evidence="1">
    <location>
        <begin position="395"/>
        <end position="505"/>
    </location>
</feature>
<feature type="compositionally biased region" description="Polar residues" evidence="1">
    <location>
        <begin position="130"/>
        <end position="140"/>
    </location>
</feature>
<feature type="compositionally biased region" description="Pro residues" evidence="1">
    <location>
        <begin position="635"/>
        <end position="644"/>
    </location>
</feature>
<comment type="caution">
    <text evidence="2">The sequence shown here is derived from an EMBL/GenBank/DDBJ whole genome shotgun (WGS) entry which is preliminary data.</text>
</comment>
<dbReference type="STRING" id="2282107.A0A286UJJ6"/>
<name>A0A286UJJ6_9AGAM</name>
<feature type="compositionally biased region" description="Polar residues" evidence="1">
    <location>
        <begin position="488"/>
        <end position="505"/>
    </location>
</feature>
<feature type="compositionally biased region" description="Polar residues" evidence="1">
    <location>
        <begin position="150"/>
        <end position="167"/>
    </location>
</feature>
<dbReference type="AlphaFoldDB" id="A0A286UJJ6"/>
<gene>
    <name evidence="2" type="ORF">PNOK_0457800</name>
</gene>
<feature type="compositionally biased region" description="Pro residues" evidence="1">
    <location>
        <begin position="572"/>
        <end position="587"/>
    </location>
</feature>
<feature type="compositionally biased region" description="Polar residues" evidence="1">
    <location>
        <begin position="700"/>
        <end position="753"/>
    </location>
</feature>
<feature type="region of interest" description="Disordered" evidence="1">
    <location>
        <begin position="986"/>
        <end position="1065"/>
    </location>
</feature>
<feature type="region of interest" description="Disordered" evidence="1">
    <location>
        <begin position="907"/>
        <end position="941"/>
    </location>
</feature>
<keyword evidence="3" id="KW-1185">Reference proteome</keyword>
<organism evidence="2 3">
    <name type="scientific">Pyrrhoderma noxium</name>
    <dbReference type="NCBI Taxonomy" id="2282107"/>
    <lineage>
        <taxon>Eukaryota</taxon>
        <taxon>Fungi</taxon>
        <taxon>Dikarya</taxon>
        <taxon>Basidiomycota</taxon>
        <taxon>Agaricomycotina</taxon>
        <taxon>Agaricomycetes</taxon>
        <taxon>Hymenochaetales</taxon>
        <taxon>Hymenochaetaceae</taxon>
        <taxon>Pyrrhoderma</taxon>
    </lineage>
</organism>